<comment type="caution">
    <text evidence="1">The sequence shown here is derived from an EMBL/GenBank/DDBJ whole genome shotgun (WGS) entry which is preliminary data.</text>
</comment>
<proteinExistence type="predicted"/>
<evidence type="ECO:0008006" key="3">
    <source>
        <dbReference type="Google" id="ProtNLM"/>
    </source>
</evidence>
<accession>A0A023C075</accession>
<reference evidence="1 2" key="1">
    <citation type="submission" date="2014-04" db="EMBL/GenBank/DDBJ databases">
        <title>Aquimarina sp. 22II-S11-z7 Genome Sequencing.</title>
        <authorList>
            <person name="Lai Q."/>
        </authorList>
    </citation>
    <scope>NUCLEOTIDE SEQUENCE [LARGE SCALE GENOMIC DNA]</scope>
    <source>
        <strain evidence="1 2">22II-S11-z7</strain>
    </source>
</reference>
<dbReference type="STRING" id="1317122.ATO12_02115"/>
<evidence type="ECO:0000313" key="1">
    <source>
        <dbReference type="EMBL" id="EZH75604.1"/>
    </source>
</evidence>
<dbReference type="OrthoDB" id="1160863at2"/>
<evidence type="ECO:0000313" key="2">
    <source>
        <dbReference type="Proteomes" id="UP000023541"/>
    </source>
</evidence>
<dbReference type="Pfam" id="PF14054">
    <property type="entry name" value="DUF4249"/>
    <property type="match status" value="1"/>
</dbReference>
<organism evidence="1 2">
    <name type="scientific">Aquimarina atlantica</name>
    <dbReference type="NCBI Taxonomy" id="1317122"/>
    <lineage>
        <taxon>Bacteria</taxon>
        <taxon>Pseudomonadati</taxon>
        <taxon>Bacteroidota</taxon>
        <taxon>Flavobacteriia</taxon>
        <taxon>Flavobacteriales</taxon>
        <taxon>Flavobacteriaceae</taxon>
        <taxon>Aquimarina</taxon>
    </lineage>
</organism>
<dbReference type="InterPro" id="IPR025345">
    <property type="entry name" value="DUF4249"/>
</dbReference>
<sequence length="277" mass="31209">MKSLYRIIVIIFCFIPVLSCLKETPLDVEFEPQVFIYGYLINNTNNIKITIQKTVPVNTTTLDPINDASILLYTEDPDGTVRLVTDDFQVSEGVYLSTDAVIGLIGNKYWIVVTLADGTTYESVHEPLKEPVQIKTISKVNGYPRVIFSDPGNETNFYQVHFTFYNNGNLISEVFELSNDVLFNGNENAFIETLTSGGDILGVSLSNLNFHTYEYYVAAHEQYDNQVDFGSPETTEPFLIFSKPPINLVGNIRNTTTDRKALGFFGVFSFSYQEVSF</sequence>
<dbReference type="Proteomes" id="UP000023541">
    <property type="component" value="Unassembled WGS sequence"/>
</dbReference>
<keyword evidence="2" id="KW-1185">Reference proteome</keyword>
<gene>
    <name evidence="1" type="ORF">ATO12_02115</name>
</gene>
<dbReference type="AlphaFoldDB" id="A0A023C075"/>
<dbReference type="RefSeq" id="WP_034238202.1">
    <property type="nucleotide sequence ID" value="NZ_AQRA01000001.1"/>
</dbReference>
<name>A0A023C075_9FLAO</name>
<protein>
    <recommendedName>
        <fullName evidence="3">DUF4249 domain-containing protein</fullName>
    </recommendedName>
</protein>
<dbReference type="eggNOG" id="ENOG503126I">
    <property type="taxonomic scope" value="Bacteria"/>
</dbReference>
<dbReference type="EMBL" id="AQRA01000001">
    <property type="protein sequence ID" value="EZH75604.1"/>
    <property type="molecule type" value="Genomic_DNA"/>
</dbReference>